<comment type="caution">
    <text evidence="2">The sequence shown here is derived from an EMBL/GenBank/DDBJ whole genome shotgun (WGS) entry which is preliminary data.</text>
</comment>
<keyword evidence="1" id="KW-1133">Transmembrane helix</keyword>
<keyword evidence="1" id="KW-0472">Membrane</keyword>
<reference evidence="2" key="1">
    <citation type="journal article" date="2023" name="Mol. Phylogenet. Evol.">
        <title>Genome-scale phylogeny and comparative genomics of the fungal order Sordariales.</title>
        <authorList>
            <person name="Hensen N."/>
            <person name="Bonometti L."/>
            <person name="Westerberg I."/>
            <person name="Brannstrom I.O."/>
            <person name="Guillou S."/>
            <person name="Cros-Aarteil S."/>
            <person name="Calhoun S."/>
            <person name="Haridas S."/>
            <person name="Kuo A."/>
            <person name="Mondo S."/>
            <person name="Pangilinan J."/>
            <person name="Riley R."/>
            <person name="LaButti K."/>
            <person name="Andreopoulos B."/>
            <person name="Lipzen A."/>
            <person name="Chen C."/>
            <person name="Yan M."/>
            <person name="Daum C."/>
            <person name="Ng V."/>
            <person name="Clum A."/>
            <person name="Steindorff A."/>
            <person name="Ohm R.A."/>
            <person name="Martin F."/>
            <person name="Silar P."/>
            <person name="Natvig D.O."/>
            <person name="Lalanne C."/>
            <person name="Gautier V."/>
            <person name="Ament-Velasquez S.L."/>
            <person name="Kruys A."/>
            <person name="Hutchinson M.I."/>
            <person name="Powell A.J."/>
            <person name="Barry K."/>
            <person name="Miller A.N."/>
            <person name="Grigoriev I.V."/>
            <person name="Debuchy R."/>
            <person name="Gladieux P."/>
            <person name="Hiltunen Thoren M."/>
            <person name="Johannesson H."/>
        </authorList>
    </citation>
    <scope>NUCLEOTIDE SEQUENCE</scope>
    <source>
        <strain evidence="2">CBS 118394</strain>
    </source>
</reference>
<reference evidence="2" key="2">
    <citation type="submission" date="2023-06" db="EMBL/GenBank/DDBJ databases">
        <authorList>
            <consortium name="Lawrence Berkeley National Laboratory"/>
            <person name="Haridas S."/>
            <person name="Hensen N."/>
            <person name="Bonometti L."/>
            <person name="Westerberg I."/>
            <person name="Brannstrom I.O."/>
            <person name="Guillou S."/>
            <person name="Cros-Aarteil S."/>
            <person name="Calhoun S."/>
            <person name="Kuo A."/>
            <person name="Mondo S."/>
            <person name="Pangilinan J."/>
            <person name="Riley R."/>
            <person name="Labutti K."/>
            <person name="Andreopoulos B."/>
            <person name="Lipzen A."/>
            <person name="Chen C."/>
            <person name="Yanf M."/>
            <person name="Daum C."/>
            <person name="Ng V."/>
            <person name="Clum A."/>
            <person name="Steindorff A."/>
            <person name="Ohm R."/>
            <person name="Martin F."/>
            <person name="Silar P."/>
            <person name="Natvig D."/>
            <person name="Lalanne C."/>
            <person name="Gautier V."/>
            <person name="Ament-Velasquez S.L."/>
            <person name="Kruys A."/>
            <person name="Hutchinson M.I."/>
            <person name="Powell A.J."/>
            <person name="Barry K."/>
            <person name="Miller A.N."/>
            <person name="Grigoriev I.V."/>
            <person name="Debuchy R."/>
            <person name="Gladieux P."/>
            <person name="Thoren M.H."/>
            <person name="Johannesson H."/>
        </authorList>
    </citation>
    <scope>NUCLEOTIDE SEQUENCE</scope>
    <source>
        <strain evidence="2">CBS 118394</strain>
    </source>
</reference>
<accession>A0AAE0IT91</accession>
<evidence type="ECO:0000313" key="2">
    <source>
        <dbReference type="EMBL" id="KAK3330853.1"/>
    </source>
</evidence>
<gene>
    <name evidence="2" type="ORF">B0H66DRAFT_77005</name>
</gene>
<name>A0AAE0IT91_9PEZI</name>
<feature type="transmembrane region" description="Helical" evidence="1">
    <location>
        <begin position="37"/>
        <end position="58"/>
    </location>
</feature>
<proteinExistence type="predicted"/>
<dbReference type="Proteomes" id="UP001283341">
    <property type="component" value="Unassembled WGS sequence"/>
</dbReference>
<protein>
    <submittedName>
        <fullName evidence="2">Uncharacterized protein</fullName>
    </submittedName>
</protein>
<dbReference type="AlphaFoldDB" id="A0AAE0IT91"/>
<evidence type="ECO:0000256" key="1">
    <source>
        <dbReference type="SAM" id="Phobius"/>
    </source>
</evidence>
<dbReference type="EMBL" id="JAUEDM010000001">
    <property type="protein sequence ID" value="KAK3330853.1"/>
    <property type="molecule type" value="Genomic_DNA"/>
</dbReference>
<keyword evidence="3" id="KW-1185">Reference proteome</keyword>
<organism evidence="2 3">
    <name type="scientific">Apodospora peruviana</name>
    <dbReference type="NCBI Taxonomy" id="516989"/>
    <lineage>
        <taxon>Eukaryota</taxon>
        <taxon>Fungi</taxon>
        <taxon>Dikarya</taxon>
        <taxon>Ascomycota</taxon>
        <taxon>Pezizomycotina</taxon>
        <taxon>Sordariomycetes</taxon>
        <taxon>Sordariomycetidae</taxon>
        <taxon>Sordariales</taxon>
        <taxon>Lasiosphaeriaceae</taxon>
        <taxon>Apodospora</taxon>
    </lineage>
</organism>
<keyword evidence="1" id="KW-0812">Transmembrane</keyword>
<evidence type="ECO:0000313" key="3">
    <source>
        <dbReference type="Proteomes" id="UP001283341"/>
    </source>
</evidence>
<sequence>MVCRFIAEGVKKARLSVQHHAAYLLVSYVPLIRNTSLYLWLYLCLSADCYLCIVYLYLPETLGILVLCHDLLAELPRSCKYQVPLVEVDESTEIGIAILCGYHDQIDKVLLKQKNLFLLLISVCCRLVSFGTYFNRKGVFGRVSIPNVCVGWL</sequence>